<keyword evidence="2" id="KW-1185">Reference proteome</keyword>
<dbReference type="EMBL" id="JACJLT010000086">
    <property type="protein sequence ID" value="MBM6875696.1"/>
    <property type="molecule type" value="Genomic_DNA"/>
</dbReference>
<dbReference type="Proteomes" id="UP000728968">
    <property type="component" value="Unassembled WGS sequence"/>
</dbReference>
<organism evidence="1 2">
    <name type="scientific">Fusobacterium mortiferum</name>
    <dbReference type="NCBI Taxonomy" id="850"/>
    <lineage>
        <taxon>Bacteria</taxon>
        <taxon>Fusobacteriati</taxon>
        <taxon>Fusobacteriota</taxon>
        <taxon>Fusobacteriia</taxon>
        <taxon>Fusobacteriales</taxon>
        <taxon>Fusobacteriaceae</taxon>
        <taxon>Fusobacterium</taxon>
    </lineage>
</organism>
<dbReference type="GO" id="GO:0003677">
    <property type="term" value="F:DNA binding"/>
    <property type="evidence" value="ECO:0007669"/>
    <property type="project" value="UniProtKB-KW"/>
</dbReference>
<gene>
    <name evidence="1" type="ORF">H6A04_08550</name>
</gene>
<reference evidence="1 2" key="1">
    <citation type="journal article" date="2021" name="Sci. Rep.">
        <title>The distribution of antibiotic resistance genes in chicken gut microbiota commensals.</title>
        <authorList>
            <person name="Juricova H."/>
            <person name="Matiasovicova J."/>
            <person name="Kubasova T."/>
            <person name="Cejkova D."/>
            <person name="Rychlik I."/>
        </authorList>
    </citation>
    <scope>NUCLEOTIDE SEQUENCE [LARGE SCALE GENOMIC DNA]</scope>
    <source>
        <strain evidence="1 2">An425</strain>
    </source>
</reference>
<name>A0ABS2G2Q4_FUSMR</name>
<evidence type="ECO:0000313" key="1">
    <source>
        <dbReference type="EMBL" id="MBM6875696.1"/>
    </source>
</evidence>
<evidence type="ECO:0000313" key="2">
    <source>
        <dbReference type="Proteomes" id="UP000728968"/>
    </source>
</evidence>
<proteinExistence type="predicted"/>
<protein>
    <submittedName>
        <fullName evidence="1">AbrB/MazE/SpoVT family DNA-binding domain-containing protein</fullName>
    </submittedName>
</protein>
<comment type="caution">
    <text evidence="1">The sequence shown here is derived from an EMBL/GenBank/DDBJ whole genome shotgun (WGS) entry which is preliminary data.</text>
</comment>
<keyword evidence="1" id="KW-0238">DNA-binding</keyword>
<accession>A0ABS2G2Q4</accession>
<sequence length="57" mass="6702">MEKRDLNISFYKAGGTLATRLNIPIPWIKKMGLTPEERGIELIFDEEKEEIIIRKKK</sequence>
<dbReference type="RefSeq" id="WP_204716441.1">
    <property type="nucleotide sequence ID" value="NZ_JACJLT010000086.1"/>
</dbReference>